<reference evidence="2" key="1">
    <citation type="submission" date="2019-08" db="EMBL/GenBank/DDBJ databases">
        <authorList>
            <person name="Beers A.L."/>
            <person name="Becker A.J."/>
            <person name="Leyhe M.J."/>
            <person name="Li C.M."/>
            <person name="Maas J.R."/>
            <person name="Resendiz-Medina K.E."/>
            <person name="Seggerman F.M."/>
            <person name="Taylor S.B."/>
            <person name="Friedman J.A."/>
            <person name="Miller J.M."/>
            <person name="Boury N.M."/>
            <person name="Peters N.T."/>
            <person name="Gurney S.M.R."/>
            <person name="Garlena R.A."/>
            <person name="Russell D.A."/>
            <person name="Pope W.H."/>
            <person name="Jacobs-Sera D."/>
            <person name="Hatfull G.F."/>
        </authorList>
    </citation>
    <scope>NUCLEOTIDE SEQUENCE [LARGE SCALE GENOMIC DNA]</scope>
</reference>
<evidence type="ECO:0000256" key="1">
    <source>
        <dbReference type="SAM" id="MobiDB-lite"/>
    </source>
</evidence>
<protein>
    <submittedName>
        <fullName evidence="2">Uncharacterized protein</fullName>
    </submittedName>
</protein>
<name>A0A5J6T5C8_9CAUD</name>
<proteinExistence type="predicted"/>
<sequence length="47" mass="5665">MPFEWCKYVWYESGEKYRCTQLADHQPHNVHTSENGKLHVERGETQD</sequence>
<dbReference type="Proteomes" id="UP000326946">
    <property type="component" value="Segment"/>
</dbReference>
<gene>
    <name evidence="2" type="primary">14</name>
    <name evidence="2" type="ORF">SEA_PHRIEDRICE_14</name>
</gene>
<evidence type="ECO:0000313" key="3">
    <source>
        <dbReference type="Proteomes" id="UP000326946"/>
    </source>
</evidence>
<dbReference type="EMBL" id="MN310546">
    <property type="protein sequence ID" value="QFG04937.1"/>
    <property type="molecule type" value="Genomic_DNA"/>
</dbReference>
<feature type="region of interest" description="Disordered" evidence="1">
    <location>
        <begin position="28"/>
        <end position="47"/>
    </location>
</feature>
<organism evidence="2 3">
    <name type="scientific">Microbacterium phage PhriedRice</name>
    <dbReference type="NCBI Taxonomy" id="2652407"/>
    <lineage>
        <taxon>Viruses</taxon>
        <taxon>Duplodnaviria</taxon>
        <taxon>Heunggongvirae</taxon>
        <taxon>Uroviricota</taxon>
        <taxon>Caudoviricetes</taxon>
        <taxon>Eekayvirinae</taxon>
        <taxon>Akonivirus</taxon>
        <taxon>Akonivirus phedro</taxon>
    </lineage>
</organism>
<feature type="compositionally biased region" description="Basic and acidic residues" evidence="1">
    <location>
        <begin position="34"/>
        <end position="47"/>
    </location>
</feature>
<accession>A0A5J6T5C8</accession>
<evidence type="ECO:0000313" key="2">
    <source>
        <dbReference type="EMBL" id="QFG04937.1"/>
    </source>
</evidence>